<name>A0A8T1YQ80_ARASU</name>
<protein>
    <submittedName>
        <fullName evidence="3">Chaperone J-domain superfamily</fullName>
    </submittedName>
</protein>
<evidence type="ECO:0000313" key="3">
    <source>
        <dbReference type="EMBL" id="KAG7548260.1"/>
    </source>
</evidence>
<dbReference type="EMBL" id="JAEFBJ010000012">
    <property type="protein sequence ID" value="KAG7548261.1"/>
    <property type="molecule type" value="Genomic_DNA"/>
</dbReference>
<dbReference type="CDD" id="cd06257">
    <property type="entry name" value="DnaJ"/>
    <property type="match status" value="1"/>
</dbReference>
<accession>A0A8T1YQ80</accession>
<feature type="region of interest" description="Disordered" evidence="1">
    <location>
        <begin position="159"/>
        <end position="233"/>
    </location>
</feature>
<dbReference type="PANTHER" id="PTHR44137:SF59">
    <property type="entry name" value="J DOMAIN-CONTAINING PROTEIN"/>
    <property type="match status" value="1"/>
</dbReference>
<feature type="compositionally biased region" description="Low complexity" evidence="1">
    <location>
        <begin position="159"/>
        <end position="208"/>
    </location>
</feature>
<reference evidence="3 4" key="1">
    <citation type="submission" date="2020-12" db="EMBL/GenBank/DDBJ databases">
        <title>Concerted genomic and epigenomic changes stabilize Arabidopsis allopolyploids.</title>
        <authorList>
            <person name="Chen Z."/>
        </authorList>
    </citation>
    <scope>NUCLEOTIDE SEQUENCE [LARGE SCALE GENOMIC DNA]</scope>
    <source>
        <strain evidence="3">As9502</strain>
        <tissue evidence="3">Leaf</tissue>
    </source>
</reference>
<organism evidence="3 4">
    <name type="scientific">Arabidopsis suecica</name>
    <name type="common">Swedish thale-cress</name>
    <name type="synonym">Cardaminopsis suecica</name>
    <dbReference type="NCBI Taxonomy" id="45249"/>
    <lineage>
        <taxon>Eukaryota</taxon>
        <taxon>Viridiplantae</taxon>
        <taxon>Streptophyta</taxon>
        <taxon>Embryophyta</taxon>
        <taxon>Tracheophyta</taxon>
        <taxon>Spermatophyta</taxon>
        <taxon>Magnoliopsida</taxon>
        <taxon>eudicotyledons</taxon>
        <taxon>Gunneridae</taxon>
        <taxon>Pentapetalae</taxon>
        <taxon>rosids</taxon>
        <taxon>malvids</taxon>
        <taxon>Brassicales</taxon>
        <taxon>Brassicaceae</taxon>
        <taxon>Camelineae</taxon>
        <taxon>Arabidopsis</taxon>
    </lineage>
</organism>
<gene>
    <name evidence="3" type="ORF">ISN44_As12g034550</name>
</gene>
<sequence>MECNKDEAARAKEIAENKFKMKDIAGAKKFALKAQNLYPEIEGVSQMLATLDVYIAAENKVNEDVDWYGILNASPRDDEETLKRKYRKLALMLHPDKNKSIGAEGAFKHVSEAWKFLSDKEKRAAYDRRKSLHSVYQKVTVSSSNNGFCNFAKTTFTTNARTTTQRNNQPAQKNNPPAQKNNPPVQKNNPPTQKNNPPTQKNNPQKPVGNTQKTGQTEHHTTTPSSFAASASSDQSKSNTFWTVCRRCMMQYEYLRFYVNCNLRCPNCLQSYLAIEVPKPGISSRWSSFSRLKRNLDPKSAANHNTTSGLFNNSKWTFSRTSSAAHAASVVHQAYEKVKKEREQAKAAARREKKNAKRKSTTDSSASGSSLKKRKVRGENDVGCSGGRKVTYCVTGETGKNMGKIEHGTKERADKFSPRRTQRNISKEDVKSR</sequence>
<dbReference type="InterPro" id="IPR056988">
    <property type="entry name" value="Zn_ribbon_pln"/>
</dbReference>
<evidence type="ECO:0000313" key="4">
    <source>
        <dbReference type="Proteomes" id="UP000694251"/>
    </source>
</evidence>
<dbReference type="PANTHER" id="PTHR44137">
    <property type="entry name" value="BNAC03G44070D PROTEIN"/>
    <property type="match status" value="1"/>
</dbReference>
<feature type="region of interest" description="Disordered" evidence="1">
    <location>
        <begin position="341"/>
        <end position="433"/>
    </location>
</feature>
<dbReference type="Pfam" id="PF00226">
    <property type="entry name" value="DnaJ"/>
    <property type="match status" value="1"/>
</dbReference>
<evidence type="ECO:0000256" key="1">
    <source>
        <dbReference type="SAM" id="MobiDB-lite"/>
    </source>
</evidence>
<proteinExistence type="predicted"/>
<dbReference type="EMBL" id="JAEFBJ010000012">
    <property type="protein sequence ID" value="KAG7548260.1"/>
    <property type="molecule type" value="Genomic_DNA"/>
</dbReference>
<dbReference type="Proteomes" id="UP000694251">
    <property type="component" value="Chromosome 12"/>
</dbReference>
<comment type="caution">
    <text evidence="3">The sequence shown here is derived from an EMBL/GenBank/DDBJ whole genome shotgun (WGS) entry which is preliminary data.</text>
</comment>
<dbReference type="OrthoDB" id="10250354at2759"/>
<dbReference type="SMART" id="SM00271">
    <property type="entry name" value="DnaJ"/>
    <property type="match status" value="1"/>
</dbReference>
<dbReference type="AlphaFoldDB" id="A0A8T1YQ80"/>
<keyword evidence="4" id="KW-1185">Reference proteome</keyword>
<dbReference type="InterPro" id="IPR001623">
    <property type="entry name" value="DnaJ_domain"/>
</dbReference>
<dbReference type="Pfam" id="PF23551">
    <property type="entry name" value="Zn_ribbon_20"/>
    <property type="match status" value="1"/>
</dbReference>
<feature type="domain" description="J" evidence="2">
    <location>
        <begin position="66"/>
        <end position="130"/>
    </location>
</feature>
<evidence type="ECO:0000259" key="2">
    <source>
        <dbReference type="PROSITE" id="PS50076"/>
    </source>
</evidence>
<feature type="compositionally biased region" description="Basic and acidic residues" evidence="1">
    <location>
        <begin position="403"/>
        <end position="417"/>
    </location>
</feature>
<dbReference type="PROSITE" id="PS50076">
    <property type="entry name" value="DNAJ_2"/>
    <property type="match status" value="1"/>
</dbReference>